<evidence type="ECO:0000256" key="2">
    <source>
        <dbReference type="ARBA" id="ARBA00023242"/>
    </source>
</evidence>
<dbReference type="InterPro" id="IPR036864">
    <property type="entry name" value="Zn2-C6_fun-type_DNA-bd_sf"/>
</dbReference>
<reference evidence="4 5" key="1">
    <citation type="submission" date="2016-03" db="EMBL/GenBank/DDBJ databases">
        <title>Comparative genomics of Pseudogymnoascus destructans, the fungus causing white-nose syndrome of bats.</title>
        <authorList>
            <person name="Palmer J.M."/>
            <person name="Drees K.P."/>
            <person name="Foster J.T."/>
            <person name="Lindner D.L."/>
        </authorList>
    </citation>
    <scope>NUCLEOTIDE SEQUENCE [LARGE SCALE GENOMIC DNA]</scope>
    <source>
        <strain evidence="4 5">UAMH 10579</strain>
    </source>
</reference>
<keyword evidence="5" id="KW-1185">Reference proteome</keyword>
<keyword evidence="2" id="KW-0539">Nucleus</keyword>
<protein>
    <recommendedName>
        <fullName evidence="3">Zn(2)-C6 fungal-type domain-containing protein</fullName>
    </recommendedName>
</protein>
<dbReference type="AlphaFoldDB" id="A0A1B8GW41"/>
<dbReference type="EMBL" id="KV460210">
    <property type="protein sequence ID" value="OBU00044.2"/>
    <property type="molecule type" value="Genomic_DNA"/>
</dbReference>
<gene>
    <name evidence="4" type="ORF">VE01_01739</name>
</gene>
<evidence type="ECO:0000313" key="4">
    <source>
        <dbReference type="EMBL" id="OBU00044.2"/>
    </source>
</evidence>
<dbReference type="SUPFAM" id="SSF57701">
    <property type="entry name" value="Zn2/Cys6 DNA-binding domain"/>
    <property type="match status" value="1"/>
</dbReference>
<dbReference type="GO" id="GO:0000981">
    <property type="term" value="F:DNA-binding transcription factor activity, RNA polymerase II-specific"/>
    <property type="evidence" value="ECO:0007669"/>
    <property type="project" value="InterPro"/>
</dbReference>
<dbReference type="PROSITE" id="PS50048">
    <property type="entry name" value="ZN2_CY6_FUNGAL_2"/>
    <property type="match status" value="1"/>
</dbReference>
<dbReference type="InterPro" id="IPR001138">
    <property type="entry name" value="Zn2Cys6_DnaBD"/>
</dbReference>
<dbReference type="GeneID" id="28835125"/>
<dbReference type="Pfam" id="PF11951">
    <property type="entry name" value="Fungal_trans_2"/>
    <property type="match status" value="1"/>
</dbReference>
<dbReference type="GO" id="GO:0000976">
    <property type="term" value="F:transcription cis-regulatory region binding"/>
    <property type="evidence" value="ECO:0007669"/>
    <property type="project" value="TreeGrafter"/>
</dbReference>
<name>A0A1B8GW41_9PEZI</name>
<dbReference type="GO" id="GO:0005634">
    <property type="term" value="C:nucleus"/>
    <property type="evidence" value="ECO:0007669"/>
    <property type="project" value="UniProtKB-SubCell"/>
</dbReference>
<sequence>MYTPCYTCRRRHIECDRSRMPCAKCEKAGLECSEKRPIRWVKGMSVRGKMRGLSVQDASIAAANFNGTSTGTRCDLIKSSATRPKLPVTNGFKYNDTNNISGPLSSLPLSLKDPSVSSLDRASGYYLDYYNRCICKLFIVYDSDQNPFRNLISLALGDSTLLKAILALAARHNANRHYLFRQQPLLATPPASSTSDKDALLYKCQAIQALSLALNDAVSRRQDTIAASIFLLVFLDLLESGCDRWNFHLEGAKNLIASIWPSSGLETANELDPGRTVQAIRSFITRQIYLIETLGATFARPRLLSQPISLDQSGTPPQESVQQSFLGCPDHLLHAIQFFSLQRDIIADQAPSDDTAILSHTRHITTMLESVRDFDSYMWASGLLPQLPSPSMQGIDKLCKLSQSFQLGSLIYGRRVLDALTGNVTSQDDLVCALLGVIEALKDDQILFKCILWPIFIAGLECQSQAQRDFLTSCLAQFWAETSCLNAVNASKILQEYWTREDYGELSSPQWIFSVGHLGYDWLLI</sequence>
<dbReference type="RefSeq" id="XP_018133776.2">
    <property type="nucleotide sequence ID" value="XM_018271257.2"/>
</dbReference>
<dbReference type="InterPro" id="IPR021858">
    <property type="entry name" value="Fun_TF"/>
</dbReference>
<dbReference type="SMART" id="SM00066">
    <property type="entry name" value="GAL4"/>
    <property type="match status" value="1"/>
</dbReference>
<reference evidence="5" key="2">
    <citation type="journal article" date="2018" name="Nat. Commun.">
        <title>Extreme sensitivity to ultraviolet light in the fungal pathogen causing white-nose syndrome of bats.</title>
        <authorList>
            <person name="Palmer J.M."/>
            <person name="Drees K.P."/>
            <person name="Foster J.T."/>
            <person name="Lindner D.L."/>
        </authorList>
    </citation>
    <scope>NUCLEOTIDE SEQUENCE [LARGE SCALE GENOMIC DNA]</scope>
    <source>
        <strain evidence="5">UAMH 10579</strain>
    </source>
</reference>
<evidence type="ECO:0000256" key="1">
    <source>
        <dbReference type="ARBA" id="ARBA00004123"/>
    </source>
</evidence>
<evidence type="ECO:0000313" key="5">
    <source>
        <dbReference type="Proteomes" id="UP000091956"/>
    </source>
</evidence>
<dbReference type="PANTHER" id="PTHR37534:SF8">
    <property type="entry name" value="ZN(II)2CYS6 TRANSCRIPTION FACTOR (EUROFUNG)"/>
    <property type="match status" value="1"/>
</dbReference>
<dbReference type="CDD" id="cd00067">
    <property type="entry name" value="GAL4"/>
    <property type="match status" value="1"/>
</dbReference>
<organism evidence="4 5">
    <name type="scientific">Pseudogymnoascus verrucosus</name>
    <dbReference type="NCBI Taxonomy" id="342668"/>
    <lineage>
        <taxon>Eukaryota</taxon>
        <taxon>Fungi</taxon>
        <taxon>Dikarya</taxon>
        <taxon>Ascomycota</taxon>
        <taxon>Pezizomycotina</taxon>
        <taxon>Leotiomycetes</taxon>
        <taxon>Thelebolales</taxon>
        <taxon>Thelebolaceae</taxon>
        <taxon>Pseudogymnoascus</taxon>
    </lineage>
</organism>
<dbReference type="Pfam" id="PF00172">
    <property type="entry name" value="Zn_clus"/>
    <property type="match status" value="1"/>
</dbReference>
<dbReference type="PANTHER" id="PTHR37534">
    <property type="entry name" value="TRANSCRIPTIONAL ACTIVATOR PROTEIN UGA3"/>
    <property type="match status" value="1"/>
</dbReference>
<feature type="domain" description="Zn(2)-C6 fungal-type" evidence="3">
    <location>
        <begin position="4"/>
        <end position="34"/>
    </location>
</feature>
<dbReference type="GO" id="GO:0008270">
    <property type="term" value="F:zinc ion binding"/>
    <property type="evidence" value="ECO:0007669"/>
    <property type="project" value="InterPro"/>
</dbReference>
<dbReference type="GO" id="GO:0045944">
    <property type="term" value="P:positive regulation of transcription by RNA polymerase II"/>
    <property type="evidence" value="ECO:0007669"/>
    <property type="project" value="TreeGrafter"/>
</dbReference>
<proteinExistence type="predicted"/>
<comment type="subcellular location">
    <subcellularLocation>
        <location evidence="1">Nucleus</location>
    </subcellularLocation>
</comment>
<accession>A0A1B8GW41</accession>
<dbReference type="Proteomes" id="UP000091956">
    <property type="component" value="Unassembled WGS sequence"/>
</dbReference>
<evidence type="ECO:0000259" key="3">
    <source>
        <dbReference type="PROSITE" id="PS50048"/>
    </source>
</evidence>
<dbReference type="Gene3D" id="4.10.240.10">
    <property type="entry name" value="Zn(2)-C6 fungal-type DNA-binding domain"/>
    <property type="match status" value="1"/>
</dbReference>